<dbReference type="EMBL" id="CP065425">
    <property type="protein sequence ID" value="QQZ09421.1"/>
    <property type="molecule type" value="Genomic_DNA"/>
</dbReference>
<evidence type="ECO:0000313" key="2">
    <source>
        <dbReference type="Proteomes" id="UP000595691"/>
    </source>
</evidence>
<organism evidence="1 2">
    <name type="scientific">Heyndrickxia vini</name>
    <dbReference type="NCBI Taxonomy" id="1476025"/>
    <lineage>
        <taxon>Bacteria</taxon>
        <taxon>Bacillati</taxon>
        <taxon>Bacillota</taxon>
        <taxon>Bacilli</taxon>
        <taxon>Bacillales</taxon>
        <taxon>Bacillaceae</taxon>
        <taxon>Heyndrickxia</taxon>
    </lineage>
</organism>
<protein>
    <submittedName>
        <fullName evidence="1">Uncharacterized protein</fullName>
    </submittedName>
</protein>
<proteinExistence type="predicted"/>
<dbReference type="Proteomes" id="UP000595691">
    <property type="component" value="Chromosome"/>
</dbReference>
<accession>A0ABX7E107</accession>
<dbReference type="RefSeq" id="WP_202778430.1">
    <property type="nucleotide sequence ID" value="NZ_CP065425.1"/>
</dbReference>
<reference evidence="1 2" key="1">
    <citation type="submission" date="2020-11" db="EMBL/GenBank/DDBJ databases">
        <title>Taxonomic evaluation of the Bacillus sporothermodurans group of bacteria based on whole genome sequences.</title>
        <authorList>
            <person name="Fiedler G."/>
            <person name="Herbstmann A.-D."/>
            <person name="Doll E."/>
            <person name="Wenning M."/>
            <person name="Brinks E."/>
            <person name="Kabisch J."/>
            <person name="Breitenwieser F."/>
            <person name="Lappann M."/>
            <person name="Boehnlein C."/>
            <person name="Franz C."/>
        </authorList>
    </citation>
    <scope>NUCLEOTIDE SEQUENCE [LARGE SCALE GENOMIC DNA]</scope>
    <source>
        <strain evidence="1 2">JCM 19841</strain>
    </source>
</reference>
<keyword evidence="2" id="KW-1185">Reference proteome</keyword>
<sequence length="136" mass="15560">MSNDSKRQVRADAGYVTRPQATELIAKKKGLTDQNQEFHQIYRQIGRDIKSGTLSYEELGGGRIVQIQHEKLVEYAKKYYDVDLNDNNSSSNMTINASDIRTLQLIKNVVELYNENIITDKNAAFDSILKILLQHE</sequence>
<evidence type="ECO:0000313" key="1">
    <source>
        <dbReference type="EMBL" id="QQZ09421.1"/>
    </source>
</evidence>
<gene>
    <name evidence="1" type="ORF">I5776_21120</name>
</gene>
<name>A0ABX7E107_9BACI</name>